<dbReference type="OrthoDB" id="8114900at2"/>
<comment type="caution">
    <text evidence="5">The sequence shown here is derived from an EMBL/GenBank/DDBJ whole genome shotgun (WGS) entry which is preliminary data.</text>
</comment>
<dbReference type="GO" id="GO:0003677">
    <property type="term" value="F:DNA binding"/>
    <property type="evidence" value="ECO:0007669"/>
    <property type="project" value="UniProtKB-KW"/>
</dbReference>
<dbReference type="Pfam" id="PF00392">
    <property type="entry name" value="GntR"/>
    <property type="match status" value="1"/>
</dbReference>
<evidence type="ECO:0000256" key="2">
    <source>
        <dbReference type="ARBA" id="ARBA00023125"/>
    </source>
</evidence>
<evidence type="ECO:0000256" key="3">
    <source>
        <dbReference type="ARBA" id="ARBA00023163"/>
    </source>
</evidence>
<organism evidence="5 6">
    <name type="scientific">Martelella mediterranea</name>
    <dbReference type="NCBI Taxonomy" id="293089"/>
    <lineage>
        <taxon>Bacteria</taxon>
        <taxon>Pseudomonadati</taxon>
        <taxon>Pseudomonadota</taxon>
        <taxon>Alphaproteobacteria</taxon>
        <taxon>Hyphomicrobiales</taxon>
        <taxon>Aurantimonadaceae</taxon>
        <taxon>Martelella</taxon>
    </lineage>
</organism>
<dbReference type="EMBL" id="SMAR01000022">
    <property type="protein sequence ID" value="TCT36273.1"/>
    <property type="molecule type" value="Genomic_DNA"/>
</dbReference>
<dbReference type="SUPFAM" id="SSF46785">
    <property type="entry name" value="Winged helix' DNA-binding domain"/>
    <property type="match status" value="1"/>
</dbReference>
<dbReference type="Proteomes" id="UP000295097">
    <property type="component" value="Unassembled WGS sequence"/>
</dbReference>
<dbReference type="SMART" id="SM00895">
    <property type="entry name" value="FCD"/>
    <property type="match status" value="1"/>
</dbReference>
<accession>A0A4R3NM55</accession>
<name>A0A4R3NM55_9HYPH</name>
<dbReference type="InterPro" id="IPR008920">
    <property type="entry name" value="TF_FadR/GntR_C"/>
</dbReference>
<dbReference type="RefSeq" id="WP_132312557.1">
    <property type="nucleotide sequence ID" value="NZ_SMAR01000022.1"/>
</dbReference>
<evidence type="ECO:0000256" key="1">
    <source>
        <dbReference type="ARBA" id="ARBA00023015"/>
    </source>
</evidence>
<dbReference type="PANTHER" id="PTHR43537">
    <property type="entry name" value="TRANSCRIPTIONAL REGULATOR, GNTR FAMILY"/>
    <property type="match status" value="1"/>
</dbReference>
<dbReference type="InterPro" id="IPR000524">
    <property type="entry name" value="Tscrpt_reg_HTH_GntR"/>
</dbReference>
<dbReference type="Gene3D" id="1.10.10.10">
    <property type="entry name" value="Winged helix-like DNA-binding domain superfamily/Winged helix DNA-binding domain"/>
    <property type="match status" value="1"/>
</dbReference>
<gene>
    <name evidence="5" type="ORF">EDC90_10222</name>
</gene>
<evidence type="ECO:0000259" key="4">
    <source>
        <dbReference type="PROSITE" id="PS50949"/>
    </source>
</evidence>
<dbReference type="Gene3D" id="1.20.120.530">
    <property type="entry name" value="GntR ligand-binding domain-like"/>
    <property type="match status" value="1"/>
</dbReference>
<dbReference type="AlphaFoldDB" id="A0A4R3NM55"/>
<keyword evidence="1" id="KW-0805">Transcription regulation</keyword>
<dbReference type="InterPro" id="IPR036390">
    <property type="entry name" value="WH_DNA-bd_sf"/>
</dbReference>
<dbReference type="SUPFAM" id="SSF48008">
    <property type="entry name" value="GntR ligand-binding domain-like"/>
    <property type="match status" value="1"/>
</dbReference>
<dbReference type="InterPro" id="IPR036388">
    <property type="entry name" value="WH-like_DNA-bd_sf"/>
</dbReference>
<dbReference type="GO" id="GO:0003700">
    <property type="term" value="F:DNA-binding transcription factor activity"/>
    <property type="evidence" value="ECO:0007669"/>
    <property type="project" value="InterPro"/>
</dbReference>
<reference evidence="5 6" key="1">
    <citation type="submission" date="2019-03" db="EMBL/GenBank/DDBJ databases">
        <title>Freshwater and sediment microbial communities from various areas in North America, analyzing microbe dynamics in response to fracking.</title>
        <authorList>
            <person name="Lamendella R."/>
        </authorList>
    </citation>
    <scope>NUCLEOTIDE SEQUENCE [LARGE SCALE GENOMIC DNA]</scope>
    <source>
        <strain evidence="5 6">175.2</strain>
    </source>
</reference>
<keyword evidence="6" id="KW-1185">Reference proteome</keyword>
<evidence type="ECO:0000313" key="5">
    <source>
        <dbReference type="EMBL" id="TCT36273.1"/>
    </source>
</evidence>
<protein>
    <submittedName>
        <fullName evidence="5">GntR family transcriptional regulator</fullName>
    </submittedName>
</protein>
<evidence type="ECO:0000313" key="6">
    <source>
        <dbReference type="Proteomes" id="UP000295097"/>
    </source>
</evidence>
<sequence length="225" mass="25320">MMDIDQEHPIQPEKSGHNLTMLTYKAISEMIRDRRLQGGHVIVEARLAETLGISRTPLREALQRLEGEGLVLKGEGRNYIVRKVDIGEYLQSLRLRLLIEPEAAALAIPLIPRRLLISVREEIDALMGATAYHTDSHWFSDDRLHNMIIDYCGNAVMGKVLRELRVATRLFEIDRLKDRLQPDSTEHLEIVAAIEAGDEDATRNATAAHIESLIAFARRNLASGA</sequence>
<proteinExistence type="predicted"/>
<dbReference type="PRINTS" id="PR00035">
    <property type="entry name" value="HTHGNTR"/>
</dbReference>
<dbReference type="PANTHER" id="PTHR43537:SF24">
    <property type="entry name" value="GLUCONATE OPERON TRANSCRIPTIONAL REPRESSOR"/>
    <property type="match status" value="1"/>
</dbReference>
<dbReference type="SMART" id="SM00345">
    <property type="entry name" value="HTH_GNTR"/>
    <property type="match status" value="1"/>
</dbReference>
<keyword evidence="3" id="KW-0804">Transcription</keyword>
<keyword evidence="2" id="KW-0238">DNA-binding</keyword>
<feature type="domain" description="HTH gntR-type" evidence="4">
    <location>
        <begin position="17"/>
        <end position="84"/>
    </location>
</feature>
<dbReference type="PROSITE" id="PS50949">
    <property type="entry name" value="HTH_GNTR"/>
    <property type="match status" value="1"/>
</dbReference>
<dbReference type="InterPro" id="IPR011711">
    <property type="entry name" value="GntR_C"/>
</dbReference>
<dbReference type="Pfam" id="PF07729">
    <property type="entry name" value="FCD"/>
    <property type="match status" value="1"/>
</dbReference>